<dbReference type="InterPro" id="IPR029044">
    <property type="entry name" value="Nucleotide-diphossugar_trans"/>
</dbReference>
<proteinExistence type="predicted"/>
<evidence type="ECO:0000256" key="1">
    <source>
        <dbReference type="ARBA" id="ARBA00022679"/>
    </source>
</evidence>
<evidence type="ECO:0000256" key="2">
    <source>
        <dbReference type="ARBA" id="ARBA00022695"/>
    </source>
</evidence>
<dbReference type="Pfam" id="PF00483">
    <property type="entry name" value="NTP_transferase"/>
    <property type="match status" value="1"/>
</dbReference>
<dbReference type="InterPro" id="IPR050065">
    <property type="entry name" value="GlmU-like"/>
</dbReference>
<gene>
    <name evidence="4" type="ORF">DFR24_0768</name>
</gene>
<dbReference type="AlphaFoldDB" id="A0A4R7PDP6"/>
<dbReference type="Proteomes" id="UP000295341">
    <property type="component" value="Unassembled WGS sequence"/>
</dbReference>
<dbReference type="CDD" id="cd06422">
    <property type="entry name" value="NTP_transferase_like_1"/>
    <property type="match status" value="1"/>
</dbReference>
<sequence length="243" mass="26572">MSGADAMAERAPKAMILAAGRGERMRPLTDHLPKPLISVDGTPMIEYAVRRLVDAGVTNLVVNLGYRGAQIREHLGQGEAFGANIAYSDEGDPPLETGGGVFRALDLLGDAPFLLVNADVYADYDFAPLVRRALDFPQRDLAHLVLVPNPEHRREGDFGLEQGRARNDGAPRLTFSGISILRPELFVNCEDGRFPLAPLLRQAAACDQLGGERFDGSWSDVGTPQRLSELESLLRQRGRRSQE</sequence>
<dbReference type="PANTHER" id="PTHR43584:SF8">
    <property type="entry name" value="N-ACETYLMURAMATE ALPHA-1-PHOSPHATE URIDYLYLTRANSFERASE"/>
    <property type="match status" value="1"/>
</dbReference>
<evidence type="ECO:0000313" key="4">
    <source>
        <dbReference type="EMBL" id="TDU31400.1"/>
    </source>
</evidence>
<evidence type="ECO:0000313" key="5">
    <source>
        <dbReference type="Proteomes" id="UP000295341"/>
    </source>
</evidence>
<dbReference type="Gene3D" id="3.90.550.10">
    <property type="entry name" value="Spore Coat Polysaccharide Biosynthesis Protein SpsA, Chain A"/>
    <property type="match status" value="1"/>
</dbReference>
<dbReference type="GO" id="GO:0016779">
    <property type="term" value="F:nucleotidyltransferase activity"/>
    <property type="evidence" value="ECO:0007669"/>
    <property type="project" value="UniProtKB-KW"/>
</dbReference>
<comment type="caution">
    <text evidence="4">The sequence shown here is derived from an EMBL/GenBank/DDBJ whole genome shotgun (WGS) entry which is preliminary data.</text>
</comment>
<dbReference type="EMBL" id="SOBT01000008">
    <property type="protein sequence ID" value="TDU31400.1"/>
    <property type="molecule type" value="Genomic_DNA"/>
</dbReference>
<evidence type="ECO:0000259" key="3">
    <source>
        <dbReference type="Pfam" id="PF00483"/>
    </source>
</evidence>
<organism evidence="4 5">
    <name type="scientific">Panacagrimonas perspica</name>
    <dbReference type="NCBI Taxonomy" id="381431"/>
    <lineage>
        <taxon>Bacteria</taxon>
        <taxon>Pseudomonadati</taxon>
        <taxon>Pseudomonadota</taxon>
        <taxon>Gammaproteobacteria</taxon>
        <taxon>Nevskiales</taxon>
        <taxon>Nevskiaceae</taxon>
        <taxon>Panacagrimonas</taxon>
    </lineage>
</organism>
<dbReference type="RefSeq" id="WP_246051502.1">
    <property type="nucleotide sequence ID" value="NZ_MWIN01000039.1"/>
</dbReference>
<accession>A0A4R7PDP6</accession>
<feature type="domain" description="Nucleotidyl transferase" evidence="3">
    <location>
        <begin position="13"/>
        <end position="154"/>
    </location>
</feature>
<keyword evidence="1 4" id="KW-0808">Transferase</keyword>
<dbReference type="PANTHER" id="PTHR43584">
    <property type="entry name" value="NUCLEOTIDYL TRANSFERASE"/>
    <property type="match status" value="1"/>
</dbReference>
<keyword evidence="2 4" id="KW-0548">Nucleotidyltransferase</keyword>
<dbReference type="InterPro" id="IPR005835">
    <property type="entry name" value="NTP_transferase_dom"/>
</dbReference>
<protein>
    <submittedName>
        <fullName evidence="4">MurNAc alpha-1-phosphate uridylyltransferase</fullName>
    </submittedName>
</protein>
<dbReference type="NCBIfam" id="NF045761">
    <property type="entry name" value="NAMPUrTaseMurU"/>
    <property type="match status" value="1"/>
</dbReference>
<dbReference type="SUPFAM" id="SSF53448">
    <property type="entry name" value="Nucleotide-diphospho-sugar transferases"/>
    <property type="match status" value="1"/>
</dbReference>
<dbReference type="InterPro" id="IPR054790">
    <property type="entry name" value="MurU"/>
</dbReference>
<keyword evidence="5" id="KW-1185">Reference proteome</keyword>
<name>A0A4R7PDP6_9GAMM</name>
<reference evidence="4 5" key="1">
    <citation type="submission" date="2019-03" db="EMBL/GenBank/DDBJ databases">
        <title>Genomic Encyclopedia of Type Strains, Phase IV (KMG-IV): sequencing the most valuable type-strain genomes for metagenomic binning, comparative biology and taxonomic classification.</title>
        <authorList>
            <person name="Goeker M."/>
        </authorList>
    </citation>
    <scope>NUCLEOTIDE SEQUENCE [LARGE SCALE GENOMIC DNA]</scope>
    <source>
        <strain evidence="4 5">DSM 26377</strain>
    </source>
</reference>